<evidence type="ECO:0000313" key="2">
    <source>
        <dbReference type="Ensembl" id="ENSAOWP00000011263.1"/>
    </source>
</evidence>
<sequence>PQPTSSFSLPWVIHGNEGPARVRSPLGTTHSALNTPPELRAPHSSALNTPPELCAPHSSALNTPPELRAPHSSALNTPPELRAPHSSALNTPPELCAPDSSALNTPGAVRTTQHPTTCLSPPKETTCPHCLAPREQTAGGSPCQPRPPQQNKGPAPCRDRTRLRADPQYHGLDWSLTHIPLTLSTLLTMGPC</sequence>
<protein>
    <submittedName>
        <fullName evidence="2">Uncharacterized protein</fullName>
    </submittedName>
</protein>
<evidence type="ECO:0000313" key="3">
    <source>
        <dbReference type="Proteomes" id="UP000694424"/>
    </source>
</evidence>
<dbReference type="AlphaFoldDB" id="A0A8B9PFE3"/>
<feature type="compositionally biased region" description="Polar residues" evidence="1">
    <location>
        <begin position="110"/>
        <end position="119"/>
    </location>
</feature>
<feature type="region of interest" description="Disordered" evidence="1">
    <location>
        <begin position="1"/>
        <end position="90"/>
    </location>
</feature>
<feature type="region of interest" description="Disordered" evidence="1">
    <location>
        <begin position="106"/>
        <end position="160"/>
    </location>
</feature>
<organism evidence="2 3">
    <name type="scientific">Apteryx owenii</name>
    <name type="common">Little spotted kiwi</name>
    <dbReference type="NCBI Taxonomy" id="8824"/>
    <lineage>
        <taxon>Eukaryota</taxon>
        <taxon>Metazoa</taxon>
        <taxon>Chordata</taxon>
        <taxon>Craniata</taxon>
        <taxon>Vertebrata</taxon>
        <taxon>Euteleostomi</taxon>
        <taxon>Archelosauria</taxon>
        <taxon>Archosauria</taxon>
        <taxon>Dinosauria</taxon>
        <taxon>Saurischia</taxon>
        <taxon>Theropoda</taxon>
        <taxon>Coelurosauria</taxon>
        <taxon>Aves</taxon>
        <taxon>Palaeognathae</taxon>
        <taxon>Apterygiformes</taxon>
        <taxon>Apterygidae</taxon>
        <taxon>Apteryx</taxon>
    </lineage>
</organism>
<reference evidence="2" key="2">
    <citation type="submission" date="2025-09" db="UniProtKB">
        <authorList>
            <consortium name="Ensembl"/>
        </authorList>
    </citation>
    <scope>IDENTIFICATION</scope>
</reference>
<keyword evidence="3" id="KW-1185">Reference proteome</keyword>
<accession>A0A8B9PFE3</accession>
<name>A0A8B9PFE3_APTOW</name>
<reference evidence="2" key="1">
    <citation type="submission" date="2025-08" db="UniProtKB">
        <authorList>
            <consortium name="Ensembl"/>
        </authorList>
    </citation>
    <scope>IDENTIFICATION</scope>
</reference>
<proteinExistence type="predicted"/>
<evidence type="ECO:0000256" key="1">
    <source>
        <dbReference type="SAM" id="MobiDB-lite"/>
    </source>
</evidence>
<dbReference type="Proteomes" id="UP000694424">
    <property type="component" value="Unplaced"/>
</dbReference>
<dbReference type="Ensembl" id="ENSAOWT00000012810.1">
    <property type="protein sequence ID" value="ENSAOWP00000011263.1"/>
    <property type="gene ID" value="ENSAOWG00000007745.1"/>
</dbReference>